<reference evidence="1 2" key="1">
    <citation type="submission" date="2018-12" db="EMBL/GenBank/DDBJ databases">
        <authorList>
            <consortium name="Pathogen Informatics"/>
        </authorList>
    </citation>
    <scope>NUCLEOTIDE SEQUENCE [LARGE SCALE GENOMIC DNA]</scope>
    <source>
        <strain evidence="1 2">NCTC10485</strain>
    </source>
</reference>
<proteinExistence type="predicted"/>
<dbReference type="OrthoDB" id="4732508at2"/>
<dbReference type="RefSeq" id="WP_126333420.1">
    <property type="nucleotide sequence ID" value="NZ_AP022604.1"/>
</dbReference>
<dbReference type="EMBL" id="LR134355">
    <property type="protein sequence ID" value="VEG47496.1"/>
    <property type="molecule type" value="Genomic_DNA"/>
</dbReference>
<name>A0A448I4T3_MYCCI</name>
<dbReference type="Proteomes" id="UP000282551">
    <property type="component" value="Chromosome"/>
</dbReference>
<protein>
    <submittedName>
        <fullName evidence="1">Uncharacterized protein</fullName>
    </submittedName>
</protein>
<gene>
    <name evidence="1" type="ORF">NCTC10485_01777</name>
</gene>
<organism evidence="1 2">
    <name type="scientific">Mycolicibacterium chitae</name>
    <name type="common">Mycobacterium chitae</name>
    <dbReference type="NCBI Taxonomy" id="1792"/>
    <lineage>
        <taxon>Bacteria</taxon>
        <taxon>Bacillati</taxon>
        <taxon>Actinomycetota</taxon>
        <taxon>Actinomycetes</taxon>
        <taxon>Mycobacteriales</taxon>
        <taxon>Mycobacteriaceae</taxon>
        <taxon>Mycolicibacterium</taxon>
    </lineage>
</organism>
<sequence>MTAAEFDDDLFDRVSEVAGPGTAILTLSTKNLNRITAVSRKGVLVETERSMRLGTGPQLVPAWMIAAAWERLCDKGELSQQELLNELNVKRSAFVCALVAKFPEVLIRSTRPTVLELEGPA</sequence>
<evidence type="ECO:0000313" key="2">
    <source>
        <dbReference type="Proteomes" id="UP000282551"/>
    </source>
</evidence>
<accession>A0A448I4T3</accession>
<dbReference type="AlphaFoldDB" id="A0A448I4T3"/>
<keyword evidence="2" id="KW-1185">Reference proteome</keyword>
<evidence type="ECO:0000313" key="1">
    <source>
        <dbReference type="EMBL" id="VEG47496.1"/>
    </source>
</evidence>